<dbReference type="EMBL" id="FNNH01000036">
    <property type="protein sequence ID" value="SDW89393.1"/>
    <property type="molecule type" value="Genomic_DNA"/>
</dbReference>
<name>A0A1H2X908_9PROT</name>
<proteinExistence type="predicted"/>
<dbReference type="AlphaFoldDB" id="A0A1H2X908"/>
<gene>
    <name evidence="1" type="ORF">SAMN05421882_103616</name>
</gene>
<evidence type="ECO:0000313" key="2">
    <source>
        <dbReference type="Proteomes" id="UP000183454"/>
    </source>
</evidence>
<accession>A0A1H2X908</accession>
<evidence type="ECO:0000313" key="1">
    <source>
        <dbReference type="EMBL" id="SDW89393.1"/>
    </source>
</evidence>
<organism evidence="1 2">
    <name type="scientific">Nitrosomonas communis</name>
    <dbReference type="NCBI Taxonomy" id="44574"/>
    <lineage>
        <taxon>Bacteria</taxon>
        <taxon>Pseudomonadati</taxon>
        <taxon>Pseudomonadota</taxon>
        <taxon>Betaproteobacteria</taxon>
        <taxon>Nitrosomonadales</taxon>
        <taxon>Nitrosomonadaceae</taxon>
        <taxon>Nitrosomonas</taxon>
    </lineage>
</organism>
<protein>
    <submittedName>
        <fullName evidence="1">Uncharacterized protein</fullName>
    </submittedName>
</protein>
<dbReference type="Proteomes" id="UP000183454">
    <property type="component" value="Unassembled WGS sequence"/>
</dbReference>
<sequence length="63" mass="7438">MEKLDLGIDRITRDLSDTFLILPRLSDGGTTATFIHRYYQREVWNEIRRVDRLIMYAAHGCHS</sequence>
<reference evidence="1 2" key="1">
    <citation type="submission" date="2016-10" db="EMBL/GenBank/DDBJ databases">
        <authorList>
            <person name="de Groot N.N."/>
        </authorList>
    </citation>
    <scope>NUCLEOTIDE SEQUENCE [LARGE SCALE GENOMIC DNA]</scope>
    <source>
        <strain evidence="1 2">Nm110</strain>
    </source>
</reference>